<dbReference type="AlphaFoldDB" id="A0A8D5U4E5"/>
<protein>
    <submittedName>
        <fullName evidence="1">Uncharacterized protein</fullName>
    </submittedName>
</protein>
<dbReference type="Pfam" id="PF04693">
    <property type="entry name" value="DDE_Tnp_2"/>
    <property type="match status" value="1"/>
</dbReference>
<dbReference type="Proteomes" id="UP000825123">
    <property type="component" value="Chromosome"/>
</dbReference>
<accession>A0A8D5U4E5</accession>
<proteinExistence type="predicted"/>
<sequence length="126" mass="13824">MESKIKVDVSLELLPSLAGFNVKAIVFDSWYVNSRTLRGNTVGELKSNARVVEGGRSVPVGEFPQGEYLVEYLGTPIKLLVVDDYKGYGRGYSSSTDLHDTPEDVTTTWGDRWDIGALIRGPKSLG</sequence>
<evidence type="ECO:0000313" key="2">
    <source>
        <dbReference type="Proteomes" id="UP000825123"/>
    </source>
</evidence>
<dbReference type="EMBL" id="AP024597">
    <property type="protein sequence ID" value="BCU68754.1"/>
    <property type="molecule type" value="Genomic_DNA"/>
</dbReference>
<gene>
    <name evidence="1" type="ORF">KN1_00510</name>
</gene>
<dbReference type="KEGG" id="csty:KN1_00510"/>
<evidence type="ECO:0000313" key="1">
    <source>
        <dbReference type="EMBL" id="BCU68754.1"/>
    </source>
</evidence>
<dbReference type="InterPro" id="IPR006783">
    <property type="entry name" value="Transposase_ISC1217"/>
</dbReference>
<organism evidence="1 2">
    <name type="scientific">Stygiolobus caldivivus</name>
    <dbReference type="NCBI Taxonomy" id="2824673"/>
    <lineage>
        <taxon>Archaea</taxon>
        <taxon>Thermoproteota</taxon>
        <taxon>Thermoprotei</taxon>
        <taxon>Sulfolobales</taxon>
        <taxon>Sulfolobaceae</taxon>
        <taxon>Stygiolobus</taxon>
    </lineage>
</organism>
<name>A0A8D5U4E5_9CREN</name>
<keyword evidence="2" id="KW-1185">Reference proteome</keyword>
<reference evidence="1 2" key="1">
    <citation type="submission" date="2021-04" db="EMBL/GenBank/DDBJ databases">
        <title>Complete genome sequence of Stygiolobus sp. KN-1.</title>
        <authorList>
            <person name="Nakamura K."/>
            <person name="Sakai H."/>
            <person name="Kurosawa N."/>
        </authorList>
    </citation>
    <scope>NUCLEOTIDE SEQUENCE [LARGE SCALE GENOMIC DNA]</scope>
    <source>
        <strain evidence="1 2">KN-1</strain>
    </source>
</reference>